<dbReference type="GO" id="GO:0000160">
    <property type="term" value="P:phosphorelay signal transduction system"/>
    <property type="evidence" value="ECO:0007669"/>
    <property type="project" value="UniProtKB-KW"/>
</dbReference>
<dbReference type="PANTHER" id="PTHR45339:SF1">
    <property type="entry name" value="HYBRID SIGNAL TRANSDUCTION HISTIDINE KINASE J"/>
    <property type="match status" value="1"/>
</dbReference>
<dbReference type="SMART" id="SM00448">
    <property type="entry name" value="REC"/>
    <property type="match status" value="1"/>
</dbReference>
<feature type="domain" description="Response regulatory" evidence="4">
    <location>
        <begin position="76"/>
        <end position="193"/>
    </location>
</feature>
<feature type="non-terminal residue" evidence="5">
    <location>
        <position position="1"/>
    </location>
</feature>
<feature type="modified residue" description="4-aspartylphosphate" evidence="3">
    <location>
        <position position="125"/>
    </location>
</feature>
<evidence type="ECO:0000259" key="4">
    <source>
        <dbReference type="PROSITE" id="PS50110"/>
    </source>
</evidence>
<keyword evidence="2" id="KW-0902">Two-component regulatory system</keyword>
<dbReference type="CDD" id="cd17546">
    <property type="entry name" value="REC_hyHK_CKI1_RcsC-like"/>
    <property type="match status" value="1"/>
</dbReference>
<dbReference type="PANTHER" id="PTHR45339">
    <property type="entry name" value="HYBRID SIGNAL TRANSDUCTION HISTIDINE KINASE J"/>
    <property type="match status" value="1"/>
</dbReference>
<gene>
    <name evidence="5" type="ORF">ENN94_02365</name>
</gene>
<dbReference type="Proteomes" id="UP000886162">
    <property type="component" value="Unassembled WGS sequence"/>
</dbReference>
<dbReference type="SUPFAM" id="SSF55874">
    <property type="entry name" value="ATPase domain of HSP90 chaperone/DNA topoisomerase II/histidine kinase"/>
    <property type="match status" value="1"/>
</dbReference>
<evidence type="ECO:0000256" key="3">
    <source>
        <dbReference type="PROSITE-ProRule" id="PRU00169"/>
    </source>
</evidence>
<reference evidence="5" key="1">
    <citation type="journal article" date="2020" name="mSystems">
        <title>Genome- and Community-Level Interaction Insights into Carbon Utilization and Element Cycling Functions of Hydrothermarchaeota in Hydrothermal Sediment.</title>
        <authorList>
            <person name="Zhou Z."/>
            <person name="Liu Y."/>
            <person name="Xu W."/>
            <person name="Pan J."/>
            <person name="Luo Z.H."/>
            <person name="Li M."/>
        </authorList>
    </citation>
    <scope>NUCLEOTIDE SEQUENCE [LARGE SCALE GENOMIC DNA]</scope>
    <source>
        <strain evidence="5">SpSt-1220</strain>
    </source>
</reference>
<dbReference type="GO" id="GO:0016301">
    <property type="term" value="F:kinase activity"/>
    <property type="evidence" value="ECO:0007669"/>
    <property type="project" value="UniProtKB-KW"/>
</dbReference>
<keyword evidence="5" id="KW-0808">Transferase</keyword>
<dbReference type="InterPro" id="IPR001789">
    <property type="entry name" value="Sig_transdc_resp-reg_receiver"/>
</dbReference>
<accession>A0A831L744</accession>
<dbReference type="AlphaFoldDB" id="A0A831L744"/>
<dbReference type="EMBL" id="DSDO01000159">
    <property type="protein sequence ID" value="HDR46523.1"/>
    <property type="molecule type" value="Genomic_DNA"/>
</dbReference>
<dbReference type="InterPro" id="IPR011006">
    <property type="entry name" value="CheY-like_superfamily"/>
</dbReference>
<evidence type="ECO:0000313" key="5">
    <source>
        <dbReference type="EMBL" id="HDR46523.1"/>
    </source>
</evidence>
<name>A0A831L744_9BACT</name>
<evidence type="ECO:0000256" key="2">
    <source>
        <dbReference type="ARBA" id="ARBA00023012"/>
    </source>
</evidence>
<keyword evidence="1 3" id="KW-0597">Phosphoprotein</keyword>
<dbReference type="PROSITE" id="PS50110">
    <property type="entry name" value="RESPONSE_REGULATORY"/>
    <property type="match status" value="1"/>
</dbReference>
<dbReference type="Gene3D" id="3.40.50.2300">
    <property type="match status" value="1"/>
</dbReference>
<dbReference type="Gene3D" id="3.30.565.10">
    <property type="entry name" value="Histidine kinase-like ATPase, C-terminal domain"/>
    <property type="match status" value="1"/>
</dbReference>
<comment type="caution">
    <text evidence="5">The sequence shown here is derived from an EMBL/GenBank/DDBJ whole genome shotgun (WGS) entry which is preliminary data.</text>
</comment>
<dbReference type="InterPro" id="IPR036890">
    <property type="entry name" value="HATPase_C_sf"/>
</dbReference>
<keyword evidence="5" id="KW-0418">Kinase</keyword>
<sequence length="197" mass="21611">ESTAFSPTPCTPTNRAFQETGLGLPIAQRLIELMGGKITLRVVDTNESEARVVLPCGQGLPLTCGESLKEEISPLQILLVEDDKVNQLATRRLLSKAGHKVVSASDGEEALTALEQIRFDLILMDGAMPHLDGLETTRRIRVSQRPYADIPIIALTAHALQGDRERFLEAGMDGYLPKPLEFGEFNKAVARILKKHT</sequence>
<dbReference type="SUPFAM" id="SSF52172">
    <property type="entry name" value="CheY-like"/>
    <property type="match status" value="1"/>
</dbReference>
<proteinExistence type="predicted"/>
<evidence type="ECO:0000256" key="1">
    <source>
        <dbReference type="ARBA" id="ARBA00022553"/>
    </source>
</evidence>
<protein>
    <submittedName>
        <fullName evidence="5">Hybrid sensor histidine kinase/response regulator</fullName>
    </submittedName>
</protein>
<organism evidence="5">
    <name type="scientific">Geoalkalibacter subterraneus</name>
    <dbReference type="NCBI Taxonomy" id="483547"/>
    <lineage>
        <taxon>Bacteria</taxon>
        <taxon>Pseudomonadati</taxon>
        <taxon>Thermodesulfobacteriota</taxon>
        <taxon>Desulfuromonadia</taxon>
        <taxon>Desulfuromonadales</taxon>
        <taxon>Geoalkalibacteraceae</taxon>
        <taxon>Geoalkalibacter</taxon>
    </lineage>
</organism>
<dbReference type="Pfam" id="PF00072">
    <property type="entry name" value="Response_reg"/>
    <property type="match status" value="1"/>
</dbReference>